<evidence type="ECO:0000313" key="7">
    <source>
        <dbReference type="Proteomes" id="UP000321412"/>
    </source>
</evidence>
<feature type="domain" description="Pirin N-terminal" evidence="4">
    <location>
        <begin position="10"/>
        <end position="119"/>
    </location>
</feature>
<dbReference type="EMBL" id="VOSM01000001">
    <property type="protein sequence ID" value="TXD39363.1"/>
    <property type="molecule type" value="Genomic_DNA"/>
</dbReference>
<dbReference type="Proteomes" id="UP000321412">
    <property type="component" value="Unassembled WGS sequence"/>
</dbReference>
<accession>A0A5C6XFY5</accession>
<evidence type="ECO:0000313" key="6">
    <source>
        <dbReference type="EMBL" id="TXD39363.1"/>
    </source>
</evidence>
<comment type="cofactor">
    <cofactor evidence="2">
        <name>Fe cation</name>
        <dbReference type="ChEBI" id="CHEBI:24875"/>
    </cofactor>
    <text evidence="2">Binds 1 Fe cation per subunit.</text>
</comment>
<dbReference type="InterPro" id="IPR014710">
    <property type="entry name" value="RmlC-like_jellyroll"/>
</dbReference>
<dbReference type="InterPro" id="IPR003829">
    <property type="entry name" value="Pirin_N_dom"/>
</dbReference>
<feature type="binding site" evidence="2">
    <location>
        <position position="101"/>
    </location>
    <ligand>
        <name>Fe cation</name>
        <dbReference type="ChEBI" id="CHEBI:24875"/>
    </ligand>
</feature>
<keyword evidence="2" id="KW-0408">Iron</keyword>
<gene>
    <name evidence="6" type="ORF">FRC98_02910</name>
</gene>
<dbReference type="PIRSF" id="PIRSF006232">
    <property type="entry name" value="Pirin"/>
    <property type="match status" value="1"/>
</dbReference>
<feature type="domain" description="Quercetin 2,3-dioxygenase C-terminal cupin" evidence="5">
    <location>
        <begin position="146"/>
        <end position="231"/>
    </location>
</feature>
<evidence type="ECO:0000256" key="1">
    <source>
        <dbReference type="ARBA" id="ARBA00008416"/>
    </source>
</evidence>
<comment type="caution">
    <text evidence="6">The sequence shown here is derived from an EMBL/GenBank/DDBJ whole genome shotgun (WGS) entry which is preliminary data.</text>
</comment>
<dbReference type="Pfam" id="PF17954">
    <property type="entry name" value="Pirin_C_2"/>
    <property type="match status" value="1"/>
</dbReference>
<dbReference type="PANTHER" id="PTHR43212:SF3">
    <property type="entry name" value="QUERCETIN 2,3-DIOXYGENASE"/>
    <property type="match status" value="1"/>
</dbReference>
<dbReference type="SUPFAM" id="SSF51182">
    <property type="entry name" value="RmlC-like cupins"/>
    <property type="match status" value="1"/>
</dbReference>
<evidence type="ECO:0000256" key="3">
    <source>
        <dbReference type="RuleBase" id="RU003457"/>
    </source>
</evidence>
<name>A0A5C6XFY5_9DELT</name>
<dbReference type="AlphaFoldDB" id="A0A5C6XFY5"/>
<dbReference type="Pfam" id="PF02678">
    <property type="entry name" value="Pirin"/>
    <property type="match status" value="1"/>
</dbReference>
<proteinExistence type="inferred from homology"/>
<dbReference type="Gene3D" id="2.60.120.10">
    <property type="entry name" value="Jelly Rolls"/>
    <property type="match status" value="2"/>
</dbReference>
<keyword evidence="2" id="KW-0479">Metal-binding</keyword>
<dbReference type="CDD" id="cd20311">
    <property type="entry name" value="cupin_Yhhw_C"/>
    <property type="match status" value="1"/>
</dbReference>
<organism evidence="6 7">
    <name type="scientific">Lujinxingia vulgaris</name>
    <dbReference type="NCBI Taxonomy" id="2600176"/>
    <lineage>
        <taxon>Bacteria</taxon>
        <taxon>Deltaproteobacteria</taxon>
        <taxon>Bradymonadales</taxon>
        <taxon>Lujinxingiaceae</taxon>
        <taxon>Lujinxingia</taxon>
    </lineage>
</organism>
<comment type="similarity">
    <text evidence="1 3">Belongs to the pirin family.</text>
</comment>
<sequence>MLEHLPATQRGTTRIDWLNSRHSFSFGGYHNPERMGFRNLRVINDDIVSPGAGFGAHPHRDMEIISYVVDGQLAHRDSMGNGSTIGPGEVQRMSAGTGVRHSEFNASDTQPVRFLQIWIPPSEPGLSPSYEQRKFDLNAAPNSFHLIVSPDAEGDALKIHQDARIFAAHFDEGASADIELPEGRYGWVQVVRGTLKVNGQALSEGDGLAAFQEPTLSFKATEESEVLFFDLA</sequence>
<feature type="binding site" evidence="2">
    <location>
        <position position="103"/>
    </location>
    <ligand>
        <name>Fe cation</name>
        <dbReference type="ChEBI" id="CHEBI:24875"/>
    </ligand>
</feature>
<feature type="binding site" evidence="2">
    <location>
        <position position="59"/>
    </location>
    <ligand>
        <name>Fe cation</name>
        <dbReference type="ChEBI" id="CHEBI:24875"/>
    </ligand>
</feature>
<evidence type="ECO:0000259" key="5">
    <source>
        <dbReference type="Pfam" id="PF17954"/>
    </source>
</evidence>
<dbReference type="RefSeq" id="WP_146979790.1">
    <property type="nucleotide sequence ID" value="NZ_VOSM01000001.1"/>
</dbReference>
<evidence type="ECO:0000256" key="2">
    <source>
        <dbReference type="PIRSR" id="PIRSR006232-1"/>
    </source>
</evidence>
<dbReference type="GO" id="GO:0046872">
    <property type="term" value="F:metal ion binding"/>
    <property type="evidence" value="ECO:0007669"/>
    <property type="project" value="UniProtKB-KW"/>
</dbReference>
<dbReference type="InterPro" id="IPR041602">
    <property type="entry name" value="Quercetinase_C"/>
</dbReference>
<dbReference type="PANTHER" id="PTHR43212">
    <property type="entry name" value="QUERCETIN 2,3-DIOXYGENASE"/>
    <property type="match status" value="1"/>
</dbReference>
<keyword evidence="7" id="KW-1185">Reference proteome</keyword>
<reference evidence="6 7" key="1">
    <citation type="submission" date="2019-08" db="EMBL/GenBank/DDBJ databases">
        <title>Bradymonadales sp. TMQ4.</title>
        <authorList>
            <person name="Liang Q."/>
        </authorList>
    </citation>
    <scope>NUCLEOTIDE SEQUENCE [LARGE SCALE GENOMIC DNA]</scope>
    <source>
        <strain evidence="6 7">TMQ4</strain>
    </source>
</reference>
<dbReference type="InterPro" id="IPR011051">
    <property type="entry name" value="RmlC_Cupin_sf"/>
</dbReference>
<protein>
    <submittedName>
        <fullName evidence="6">Pirin family protein</fullName>
    </submittedName>
</protein>
<evidence type="ECO:0000259" key="4">
    <source>
        <dbReference type="Pfam" id="PF02678"/>
    </source>
</evidence>
<feature type="binding site" evidence="2">
    <location>
        <position position="57"/>
    </location>
    <ligand>
        <name>Fe cation</name>
        <dbReference type="ChEBI" id="CHEBI:24875"/>
    </ligand>
</feature>
<dbReference type="InterPro" id="IPR012093">
    <property type="entry name" value="Pirin"/>
</dbReference>
<dbReference type="CDD" id="cd02910">
    <property type="entry name" value="cupin_Yhhw_N"/>
    <property type="match status" value="1"/>
</dbReference>
<dbReference type="OrthoDB" id="9780903at2"/>